<proteinExistence type="predicted"/>
<evidence type="ECO:0000256" key="1">
    <source>
        <dbReference type="SAM" id="SignalP"/>
    </source>
</evidence>
<comment type="caution">
    <text evidence="2">The sequence shown here is derived from an EMBL/GenBank/DDBJ whole genome shotgun (WGS) entry which is preliminary data.</text>
</comment>
<dbReference type="EMBL" id="JAGSPK010000001">
    <property type="protein sequence ID" value="MBR7791598.1"/>
    <property type="molecule type" value="Genomic_DNA"/>
</dbReference>
<reference evidence="2 3" key="1">
    <citation type="submission" date="2021-04" db="EMBL/GenBank/DDBJ databases">
        <title>novel species isolated from subtropical streams in China.</title>
        <authorList>
            <person name="Lu H."/>
        </authorList>
    </citation>
    <scope>NUCLEOTIDE SEQUENCE [LARGE SCALE GENOMIC DNA]</scope>
    <source>
        <strain evidence="2 3">FT147W</strain>
    </source>
</reference>
<dbReference type="Proteomes" id="UP000682982">
    <property type="component" value="Unassembled WGS sequence"/>
</dbReference>
<evidence type="ECO:0000313" key="3">
    <source>
        <dbReference type="Proteomes" id="UP000682982"/>
    </source>
</evidence>
<protein>
    <recommendedName>
        <fullName evidence="4">Haem-binding uptake Tiki superfamily ChaN domain-containing protein</fullName>
    </recommendedName>
</protein>
<sequence>MKFVMRLLGSLLFCLPLHAQVSQGHELAPDALERCFQLQNATAVNAPIGTIARTRSLNLSAQKPRDDIYEVRMISSLSNGQLIFLGGPHVTSPDRSLFNLIESTFDKEKPSESYIEVNDVSYLRKLPEEKESVIATRGEPSYLGFIARERNVTVLPLEPRDIDLYVNLRKYFSADQIILTLVLREAQLVRDRHRASGERLEDATFEKLRMWNQIARELDDVVSIKNIFDLTVAVRKIWPDFDWRQTPATWFNPLLSSEDTGGRFTNEIIRREKTFRDFHYAQLLLSKVSEGRTVIALAGRNHAYSIASGYKCLLNSDK</sequence>
<dbReference type="RefSeq" id="WP_212677711.1">
    <property type="nucleotide sequence ID" value="NZ_JAGSPK010000001.1"/>
</dbReference>
<gene>
    <name evidence="2" type="ORF">KDM87_03245</name>
</gene>
<keyword evidence="3" id="KW-1185">Reference proteome</keyword>
<evidence type="ECO:0008006" key="4">
    <source>
        <dbReference type="Google" id="ProtNLM"/>
    </source>
</evidence>
<accession>A0ABS5GZ11</accession>
<organism evidence="2 3">
    <name type="scientific">Undibacterium rivi</name>
    <dbReference type="NCBI Taxonomy" id="2828729"/>
    <lineage>
        <taxon>Bacteria</taxon>
        <taxon>Pseudomonadati</taxon>
        <taxon>Pseudomonadota</taxon>
        <taxon>Betaproteobacteria</taxon>
        <taxon>Burkholderiales</taxon>
        <taxon>Oxalobacteraceae</taxon>
        <taxon>Undibacterium</taxon>
    </lineage>
</organism>
<feature type="signal peptide" evidence="1">
    <location>
        <begin position="1"/>
        <end position="19"/>
    </location>
</feature>
<evidence type="ECO:0000313" key="2">
    <source>
        <dbReference type="EMBL" id="MBR7791598.1"/>
    </source>
</evidence>
<name>A0ABS5GZ11_9BURK</name>
<keyword evidence="1" id="KW-0732">Signal</keyword>
<feature type="chain" id="PRO_5047330187" description="Haem-binding uptake Tiki superfamily ChaN domain-containing protein" evidence="1">
    <location>
        <begin position="20"/>
        <end position="318"/>
    </location>
</feature>